<organism evidence="1 2">
    <name type="scientific">Cuscuta australis</name>
    <dbReference type="NCBI Taxonomy" id="267555"/>
    <lineage>
        <taxon>Eukaryota</taxon>
        <taxon>Viridiplantae</taxon>
        <taxon>Streptophyta</taxon>
        <taxon>Embryophyta</taxon>
        <taxon>Tracheophyta</taxon>
        <taxon>Spermatophyta</taxon>
        <taxon>Magnoliopsida</taxon>
        <taxon>eudicotyledons</taxon>
        <taxon>Gunneridae</taxon>
        <taxon>Pentapetalae</taxon>
        <taxon>asterids</taxon>
        <taxon>lamiids</taxon>
        <taxon>Solanales</taxon>
        <taxon>Convolvulaceae</taxon>
        <taxon>Cuscuteae</taxon>
        <taxon>Cuscuta</taxon>
        <taxon>Cuscuta subgen. Grammica</taxon>
        <taxon>Cuscuta sect. Cleistogrammica</taxon>
    </lineage>
</organism>
<sequence length="99" mass="10117">MVAFTVASDLLPRKAPVAGRADGGGAAGGADGGAAAAKKMMPMVHVEGSCQIEFPGECEVIDPTFCFAACADKVPKGTLQNAKCVEKSPQNDCVCFYSC</sequence>
<dbReference type="AlphaFoldDB" id="A0A328DTU6"/>
<dbReference type="Proteomes" id="UP000249390">
    <property type="component" value="Unassembled WGS sequence"/>
</dbReference>
<keyword evidence="2" id="KW-1185">Reference proteome</keyword>
<evidence type="ECO:0000313" key="2">
    <source>
        <dbReference type="Proteomes" id="UP000249390"/>
    </source>
</evidence>
<dbReference type="EMBL" id="NQVE01000092">
    <property type="protein sequence ID" value="RAL49145.1"/>
    <property type="molecule type" value="Genomic_DNA"/>
</dbReference>
<name>A0A328DTU6_9ASTE</name>
<comment type="caution">
    <text evidence="1">The sequence shown here is derived from an EMBL/GenBank/DDBJ whole genome shotgun (WGS) entry which is preliminary data.</text>
</comment>
<protein>
    <submittedName>
        <fullName evidence="1">Uncharacterized protein</fullName>
    </submittedName>
</protein>
<accession>A0A328DTU6</accession>
<evidence type="ECO:0000313" key="1">
    <source>
        <dbReference type="EMBL" id="RAL49145.1"/>
    </source>
</evidence>
<reference evidence="1 2" key="1">
    <citation type="submission" date="2018-06" db="EMBL/GenBank/DDBJ databases">
        <title>The Genome of Cuscuta australis (Dodder) Provides Insight into the Evolution of Plant Parasitism.</title>
        <authorList>
            <person name="Liu H."/>
        </authorList>
    </citation>
    <scope>NUCLEOTIDE SEQUENCE [LARGE SCALE GENOMIC DNA]</scope>
    <source>
        <strain evidence="2">cv. Yunnan</strain>
        <tissue evidence="1">Vines</tissue>
    </source>
</reference>
<gene>
    <name evidence="1" type="ORF">DM860_017175</name>
</gene>
<proteinExistence type="predicted"/>